<evidence type="ECO:0000259" key="2">
    <source>
        <dbReference type="PROSITE" id="PS50943"/>
    </source>
</evidence>
<keyword evidence="1" id="KW-0238">DNA-binding</keyword>
<keyword evidence="4" id="KW-1185">Reference proteome</keyword>
<evidence type="ECO:0000256" key="1">
    <source>
        <dbReference type="ARBA" id="ARBA00023125"/>
    </source>
</evidence>
<dbReference type="RefSeq" id="WP_270040534.1">
    <property type="nucleotide sequence ID" value="NZ_JAPDOD010000011.1"/>
</dbReference>
<accession>A0A9X3MRL4</accession>
<name>A0A9X3MRL4_9ACTN</name>
<organism evidence="3 4">
    <name type="scientific">Solirubrobacter ginsenosidimutans</name>
    <dbReference type="NCBI Taxonomy" id="490573"/>
    <lineage>
        <taxon>Bacteria</taxon>
        <taxon>Bacillati</taxon>
        <taxon>Actinomycetota</taxon>
        <taxon>Thermoleophilia</taxon>
        <taxon>Solirubrobacterales</taxon>
        <taxon>Solirubrobacteraceae</taxon>
        <taxon>Solirubrobacter</taxon>
    </lineage>
</organism>
<sequence length="85" mass="8918">MPPRSSVDPALASTIRSLREARNVGQESLAHAAGLSVATYARIERGQVNPTWTTVRRVADALGLTLAELGAAIDNVPRPPADDAS</sequence>
<dbReference type="PANTHER" id="PTHR46797:SF1">
    <property type="entry name" value="METHYLPHOSPHONATE SYNTHASE"/>
    <property type="match status" value="1"/>
</dbReference>
<dbReference type="SUPFAM" id="SSF47413">
    <property type="entry name" value="lambda repressor-like DNA-binding domains"/>
    <property type="match status" value="1"/>
</dbReference>
<reference evidence="3" key="1">
    <citation type="submission" date="2022-10" db="EMBL/GenBank/DDBJ databases">
        <title>The WGS of Solirubrobacter ginsenosidimutans DSM 21036.</title>
        <authorList>
            <person name="Jiang Z."/>
        </authorList>
    </citation>
    <scope>NUCLEOTIDE SEQUENCE</scope>
    <source>
        <strain evidence="3">DSM 21036</strain>
    </source>
</reference>
<dbReference type="GO" id="GO:0003700">
    <property type="term" value="F:DNA-binding transcription factor activity"/>
    <property type="evidence" value="ECO:0007669"/>
    <property type="project" value="TreeGrafter"/>
</dbReference>
<dbReference type="GO" id="GO:0005829">
    <property type="term" value="C:cytosol"/>
    <property type="evidence" value="ECO:0007669"/>
    <property type="project" value="TreeGrafter"/>
</dbReference>
<gene>
    <name evidence="3" type="ORF">OM076_13710</name>
</gene>
<evidence type="ECO:0000313" key="4">
    <source>
        <dbReference type="Proteomes" id="UP001149140"/>
    </source>
</evidence>
<dbReference type="Pfam" id="PF13560">
    <property type="entry name" value="HTH_31"/>
    <property type="match status" value="1"/>
</dbReference>
<comment type="caution">
    <text evidence="3">The sequence shown here is derived from an EMBL/GenBank/DDBJ whole genome shotgun (WGS) entry which is preliminary data.</text>
</comment>
<dbReference type="GO" id="GO:0003677">
    <property type="term" value="F:DNA binding"/>
    <property type="evidence" value="ECO:0007669"/>
    <property type="project" value="UniProtKB-KW"/>
</dbReference>
<dbReference type="PROSITE" id="PS50943">
    <property type="entry name" value="HTH_CROC1"/>
    <property type="match status" value="1"/>
</dbReference>
<dbReference type="InterPro" id="IPR050807">
    <property type="entry name" value="TransReg_Diox_bact_type"/>
</dbReference>
<dbReference type="InterPro" id="IPR001387">
    <property type="entry name" value="Cro/C1-type_HTH"/>
</dbReference>
<dbReference type="Gene3D" id="1.10.260.40">
    <property type="entry name" value="lambda repressor-like DNA-binding domains"/>
    <property type="match status" value="1"/>
</dbReference>
<evidence type="ECO:0000313" key="3">
    <source>
        <dbReference type="EMBL" id="MDA0161329.1"/>
    </source>
</evidence>
<dbReference type="Proteomes" id="UP001149140">
    <property type="component" value="Unassembled WGS sequence"/>
</dbReference>
<proteinExistence type="predicted"/>
<feature type="domain" description="HTH cro/C1-type" evidence="2">
    <location>
        <begin position="15"/>
        <end position="69"/>
    </location>
</feature>
<dbReference type="EMBL" id="JAPDOD010000011">
    <property type="protein sequence ID" value="MDA0161329.1"/>
    <property type="molecule type" value="Genomic_DNA"/>
</dbReference>
<dbReference type="InterPro" id="IPR010982">
    <property type="entry name" value="Lambda_DNA-bd_dom_sf"/>
</dbReference>
<dbReference type="CDD" id="cd00093">
    <property type="entry name" value="HTH_XRE"/>
    <property type="match status" value="1"/>
</dbReference>
<dbReference type="SMART" id="SM00530">
    <property type="entry name" value="HTH_XRE"/>
    <property type="match status" value="1"/>
</dbReference>
<dbReference type="PANTHER" id="PTHR46797">
    <property type="entry name" value="HTH-TYPE TRANSCRIPTIONAL REGULATOR"/>
    <property type="match status" value="1"/>
</dbReference>
<dbReference type="AlphaFoldDB" id="A0A9X3MRL4"/>
<protein>
    <submittedName>
        <fullName evidence="3">Helix-turn-helix transcriptional regulator</fullName>
    </submittedName>
</protein>